<evidence type="ECO:0000256" key="17">
    <source>
        <dbReference type="ARBA" id="ARBA00023674"/>
    </source>
</evidence>
<reference evidence="23" key="1">
    <citation type="submission" date="2025-08" db="UniProtKB">
        <authorList>
            <consortium name="Ensembl"/>
        </authorList>
    </citation>
    <scope>IDENTIFICATION</scope>
</reference>
<dbReference type="Gene3D" id="2.60.40.150">
    <property type="entry name" value="C2 domain"/>
    <property type="match status" value="1"/>
</dbReference>
<dbReference type="PROSITE" id="PS50008">
    <property type="entry name" value="PIPLC_Y_DOMAIN"/>
    <property type="match status" value="1"/>
</dbReference>
<keyword evidence="11" id="KW-0106">Calcium</keyword>
<keyword evidence="7" id="KW-0479">Metal-binding</keyword>
<feature type="domain" description="EF-hand" evidence="22">
    <location>
        <begin position="89"/>
        <end position="115"/>
    </location>
</feature>
<feature type="domain" description="EF-hand" evidence="22">
    <location>
        <begin position="116"/>
        <end position="151"/>
    </location>
</feature>
<dbReference type="EC" id="3.1.4.11" evidence="18"/>
<sequence length="699" mass="80535">MFVGTVMRKIKSRTWKKQRYFRLQEDCMTIWYKSKKAGNAHSTLFLKIIISWFRYLIGAGAKLCWKVTLHKLDHSFPLNAISRWICDWFKKADKNRDGQMNFKEVRNLLKMMNVDMNEHHALRLFTMADKSQSGTLEDDEFVLFYKMLTQREDVLRVFQEYSSDGQKLMLQDLKDFLREEQLHEDGVQQYALKLIERYEPSDTAKMLQAMTFDGFLMYLSSSEGSIFNPNMVDLYQDMTQPLCHYFISSSHNTYLLEDQIRGHSSVEGYIRALKRGCRCVEVDCWDGPNGEPIVYHGHTFTSKIFFKDVVTVLGNYAFKASQYPVILSIENHCSVEQQKVMAQHLTQILGDKLLKSPLDGKIPIGLPSPEDLKGKILLKGKKIGGLENCMNGVVDDPLMGEVSDEEDTAEIDDDHHRNDSIRHRKSKQRLSKELSDCVVYCKSVHFSSFKHSQIHSKFYEISSFTESKTRKHIREAGSEFVLHNARQLSRVYPSGLRTDSSNFNPQDMWNAGCQIVALNFQTAGVEMDLNDGLFSQNGHCGYILKPTFMRNTDERFDPENPQNRDGYKPLSLSVQVISGQQLPKVNIKEGSIIDPLVRVEIHGVPLDQAKQETRYIDNNGFNPVWHDTLQFTIHVPELALVRFVVEDYDKTSKNDFVGQFTLPFICIQPGYRHIHLLSKDGTSIPPSSLFVHVRITKLM</sequence>
<dbReference type="InterPro" id="IPR001711">
    <property type="entry name" value="PLipase_C_Pinositol-sp_Y"/>
</dbReference>
<keyword evidence="9 18" id="KW-0378">Hydrolase</keyword>
<dbReference type="Ensembl" id="ENSCCRT00010029287.1">
    <property type="protein sequence ID" value="ENSCCRP00010026700.1"/>
    <property type="gene ID" value="ENSCCRG00010009135.1"/>
</dbReference>
<evidence type="ECO:0000256" key="18">
    <source>
        <dbReference type="RuleBase" id="RU361133"/>
    </source>
</evidence>
<dbReference type="Pfam" id="PF00168">
    <property type="entry name" value="C2"/>
    <property type="match status" value="1"/>
</dbReference>
<dbReference type="InterPro" id="IPR018247">
    <property type="entry name" value="EF_Hand_1_Ca_BS"/>
</dbReference>
<dbReference type="SUPFAM" id="SSF49562">
    <property type="entry name" value="C2 domain (Calcium/lipid-binding domain, CaLB)"/>
    <property type="match status" value="1"/>
</dbReference>
<evidence type="ECO:0000256" key="15">
    <source>
        <dbReference type="ARBA" id="ARBA00023224"/>
    </source>
</evidence>
<dbReference type="Pfam" id="PF09279">
    <property type="entry name" value="EF-hand_like"/>
    <property type="match status" value="1"/>
</dbReference>
<evidence type="ECO:0000256" key="2">
    <source>
        <dbReference type="ARBA" id="ARBA00004123"/>
    </source>
</evidence>
<dbReference type="InterPro" id="IPR017946">
    <property type="entry name" value="PLC-like_Pdiesterase_TIM-brl"/>
</dbReference>
<dbReference type="GO" id="GO:0005783">
    <property type="term" value="C:endoplasmic reticulum"/>
    <property type="evidence" value="ECO:0007669"/>
    <property type="project" value="UniProtKB-SubCell"/>
</dbReference>
<evidence type="ECO:0000256" key="5">
    <source>
        <dbReference type="ARBA" id="ARBA00004496"/>
    </source>
</evidence>
<dbReference type="InterPro" id="IPR011992">
    <property type="entry name" value="EF-hand-dom_pair"/>
</dbReference>
<keyword evidence="6" id="KW-0963">Cytoplasm</keyword>
<dbReference type="Gene3D" id="1.10.238.10">
    <property type="entry name" value="EF-hand"/>
    <property type="match status" value="2"/>
</dbReference>
<dbReference type="InterPro" id="IPR035892">
    <property type="entry name" value="C2_domain_sf"/>
</dbReference>
<evidence type="ECO:0000256" key="4">
    <source>
        <dbReference type="ARBA" id="ARBA00004240"/>
    </source>
</evidence>
<evidence type="ECO:0000313" key="23">
    <source>
        <dbReference type="Ensembl" id="ENSCCRP00010026700.1"/>
    </source>
</evidence>
<keyword evidence="24" id="KW-1185">Reference proteome</keyword>
<evidence type="ECO:0000256" key="6">
    <source>
        <dbReference type="ARBA" id="ARBA00022490"/>
    </source>
</evidence>
<keyword evidence="14" id="KW-0472">Membrane</keyword>
<dbReference type="SMART" id="SM00149">
    <property type="entry name" value="PLCYc"/>
    <property type="match status" value="1"/>
</dbReference>
<dbReference type="InterPro" id="IPR015359">
    <property type="entry name" value="PLC_EF-hand-like"/>
</dbReference>
<dbReference type="SUPFAM" id="SSF50729">
    <property type="entry name" value="PH domain-like"/>
    <property type="match status" value="1"/>
</dbReference>
<protein>
    <recommendedName>
        <fullName evidence="18">Phosphoinositide phospholipase C</fullName>
        <ecNumber evidence="18">3.1.4.11</ecNumber>
    </recommendedName>
</protein>
<dbReference type="Pfam" id="PF00388">
    <property type="entry name" value="PI-PLC-X"/>
    <property type="match status" value="1"/>
</dbReference>
<reference evidence="23" key="2">
    <citation type="submission" date="2025-09" db="UniProtKB">
        <authorList>
            <consortium name="Ensembl"/>
        </authorList>
    </citation>
    <scope>IDENTIFICATION</scope>
</reference>
<keyword evidence="15" id="KW-0807">Transducer</keyword>
<dbReference type="PROSITE" id="PS00018">
    <property type="entry name" value="EF_HAND_1"/>
    <property type="match status" value="2"/>
</dbReference>
<evidence type="ECO:0000256" key="14">
    <source>
        <dbReference type="ARBA" id="ARBA00023136"/>
    </source>
</evidence>
<keyword evidence="13 18" id="KW-0443">Lipid metabolism</keyword>
<dbReference type="GO" id="GO:0005634">
    <property type="term" value="C:nucleus"/>
    <property type="evidence" value="ECO:0007669"/>
    <property type="project" value="UniProtKB-SubCell"/>
</dbReference>
<evidence type="ECO:0000256" key="10">
    <source>
        <dbReference type="ARBA" id="ARBA00022824"/>
    </source>
</evidence>
<dbReference type="AlphaFoldDB" id="A0A8C1J3K2"/>
<keyword evidence="10" id="KW-0256">Endoplasmic reticulum</keyword>
<dbReference type="Gene3D" id="3.20.20.190">
    <property type="entry name" value="Phosphatidylinositol (PI) phosphodiesterase"/>
    <property type="match status" value="1"/>
</dbReference>
<dbReference type="FunFam" id="3.20.20.190:FF:000022">
    <property type="entry name" value="Phosphoinositide phospholipase C"/>
    <property type="match status" value="1"/>
</dbReference>
<dbReference type="Proteomes" id="UP000694427">
    <property type="component" value="Unplaced"/>
</dbReference>
<dbReference type="CDD" id="cd00275">
    <property type="entry name" value="C2_PLC_like"/>
    <property type="match status" value="1"/>
</dbReference>
<dbReference type="SMART" id="SM00239">
    <property type="entry name" value="C2"/>
    <property type="match status" value="1"/>
</dbReference>
<evidence type="ECO:0000256" key="11">
    <source>
        <dbReference type="ARBA" id="ARBA00022837"/>
    </source>
</evidence>
<evidence type="ECO:0000256" key="1">
    <source>
        <dbReference type="ARBA" id="ARBA00001913"/>
    </source>
</evidence>
<dbReference type="GO" id="GO:0005886">
    <property type="term" value="C:plasma membrane"/>
    <property type="evidence" value="ECO:0007669"/>
    <property type="project" value="TreeGrafter"/>
</dbReference>
<dbReference type="InterPro" id="IPR001192">
    <property type="entry name" value="PI-PLC_fam"/>
</dbReference>
<dbReference type="PROSITE" id="PS50007">
    <property type="entry name" value="PIPLC_X_DOMAIN"/>
    <property type="match status" value="1"/>
</dbReference>
<evidence type="ECO:0000256" key="3">
    <source>
        <dbReference type="ARBA" id="ARBA00004170"/>
    </source>
</evidence>
<dbReference type="SMART" id="SM00054">
    <property type="entry name" value="EFh"/>
    <property type="match status" value="2"/>
</dbReference>
<dbReference type="PRINTS" id="PR00390">
    <property type="entry name" value="PHPHLIPASEC"/>
</dbReference>
<dbReference type="PROSITE" id="PS50222">
    <property type="entry name" value="EF_HAND_2"/>
    <property type="match status" value="2"/>
</dbReference>
<dbReference type="PROSITE" id="PS50004">
    <property type="entry name" value="C2"/>
    <property type="match status" value="1"/>
</dbReference>
<keyword evidence="16" id="KW-0539">Nucleus</keyword>
<dbReference type="InterPro" id="IPR000008">
    <property type="entry name" value="C2_dom"/>
</dbReference>
<evidence type="ECO:0000259" key="21">
    <source>
        <dbReference type="PROSITE" id="PS50008"/>
    </source>
</evidence>
<dbReference type="PANTHER" id="PTHR10336">
    <property type="entry name" value="PHOSPHOINOSITIDE-SPECIFIC PHOSPHOLIPASE C FAMILY PROTEIN"/>
    <property type="match status" value="1"/>
</dbReference>
<dbReference type="PANTHER" id="PTHR10336:SF31">
    <property type="entry name" value="1-PHOSPHATIDYLINOSITOL 4,5-BISPHOSPHATE PHOSPHODIESTERASE DELTA-4"/>
    <property type="match status" value="1"/>
</dbReference>
<dbReference type="InterPro" id="IPR011993">
    <property type="entry name" value="PH-like_dom_sf"/>
</dbReference>
<keyword evidence="8" id="KW-0677">Repeat</keyword>
<comment type="subcellular location">
    <subcellularLocation>
        <location evidence="5">Cytoplasm</location>
    </subcellularLocation>
    <subcellularLocation>
        <location evidence="4">Endoplasmic reticulum</location>
    </subcellularLocation>
    <subcellularLocation>
        <location evidence="3">Membrane</location>
        <topology evidence="3">Peripheral membrane protein</topology>
    </subcellularLocation>
    <subcellularLocation>
        <location evidence="2">Nucleus</location>
    </subcellularLocation>
</comment>
<dbReference type="Pfam" id="PF00387">
    <property type="entry name" value="PI-PLC-Y"/>
    <property type="match status" value="1"/>
</dbReference>
<dbReference type="GO" id="GO:0004435">
    <property type="term" value="F:phosphatidylinositol-4,5-bisphosphate phospholipase C activity"/>
    <property type="evidence" value="ECO:0007669"/>
    <property type="project" value="UniProtKB-EC"/>
</dbReference>
<dbReference type="InterPro" id="IPR000909">
    <property type="entry name" value="PLipase_C_PInositol-sp_X_dom"/>
</dbReference>
<feature type="domain" description="PI-PLC Y-box" evidence="21">
    <location>
        <begin position="434"/>
        <end position="550"/>
    </location>
</feature>
<dbReference type="GO" id="GO:0005509">
    <property type="term" value="F:calcium ion binding"/>
    <property type="evidence" value="ECO:0007669"/>
    <property type="project" value="InterPro"/>
</dbReference>
<comment type="cofactor">
    <cofactor evidence="1">
        <name>Ca(2+)</name>
        <dbReference type="ChEBI" id="CHEBI:29108"/>
    </cofactor>
</comment>
<evidence type="ECO:0000256" key="7">
    <source>
        <dbReference type="ARBA" id="ARBA00022723"/>
    </source>
</evidence>
<dbReference type="Gene3D" id="2.30.29.30">
    <property type="entry name" value="Pleckstrin-homology domain (PH domain)/Phosphotyrosine-binding domain (PTB)"/>
    <property type="match status" value="1"/>
</dbReference>
<dbReference type="SUPFAM" id="SSF51695">
    <property type="entry name" value="PLC-like phosphodiesterases"/>
    <property type="match status" value="1"/>
</dbReference>
<evidence type="ECO:0000256" key="8">
    <source>
        <dbReference type="ARBA" id="ARBA00022737"/>
    </source>
</evidence>
<dbReference type="InterPro" id="IPR002048">
    <property type="entry name" value="EF_hand_dom"/>
</dbReference>
<dbReference type="SMART" id="SM00148">
    <property type="entry name" value="PLCXc"/>
    <property type="match status" value="1"/>
</dbReference>
<keyword evidence="12 18" id="KW-0442">Lipid degradation</keyword>
<evidence type="ECO:0000256" key="9">
    <source>
        <dbReference type="ARBA" id="ARBA00022801"/>
    </source>
</evidence>
<accession>A0A8C1J3K2</accession>
<proteinExistence type="predicted"/>
<dbReference type="SUPFAM" id="SSF47473">
    <property type="entry name" value="EF-hand"/>
    <property type="match status" value="1"/>
</dbReference>
<evidence type="ECO:0000256" key="16">
    <source>
        <dbReference type="ARBA" id="ARBA00023242"/>
    </source>
</evidence>
<evidence type="ECO:0000256" key="12">
    <source>
        <dbReference type="ARBA" id="ARBA00022963"/>
    </source>
</evidence>
<name>A0A8C1J3K2_CYPCA</name>
<feature type="domain" description="C2" evidence="20">
    <location>
        <begin position="552"/>
        <end position="678"/>
    </location>
</feature>
<evidence type="ECO:0000313" key="24">
    <source>
        <dbReference type="Proteomes" id="UP000694427"/>
    </source>
</evidence>
<evidence type="ECO:0000256" key="13">
    <source>
        <dbReference type="ARBA" id="ARBA00023098"/>
    </source>
</evidence>
<dbReference type="FunFam" id="1.10.238.10:FF:000005">
    <property type="entry name" value="Phosphoinositide phospholipase C"/>
    <property type="match status" value="1"/>
</dbReference>
<comment type="catalytic activity">
    <reaction evidence="17">
        <text>a 1,2-diacyl-sn-glycero-3-phospho-(1D-myo-inositol-4,5-bisphosphate) + H2O = 1D-myo-inositol 1,4,5-trisphosphate + a 1,2-diacyl-sn-glycerol + H(+)</text>
        <dbReference type="Rhea" id="RHEA:33179"/>
        <dbReference type="ChEBI" id="CHEBI:15377"/>
        <dbReference type="ChEBI" id="CHEBI:15378"/>
        <dbReference type="ChEBI" id="CHEBI:17815"/>
        <dbReference type="ChEBI" id="CHEBI:58456"/>
        <dbReference type="ChEBI" id="CHEBI:203600"/>
        <dbReference type="EC" id="3.1.4.11"/>
    </reaction>
    <physiologicalReaction direction="left-to-right" evidence="17">
        <dbReference type="Rhea" id="RHEA:33180"/>
    </physiologicalReaction>
</comment>
<feature type="region of interest" description="Disordered" evidence="19">
    <location>
        <begin position="406"/>
        <end position="426"/>
    </location>
</feature>
<dbReference type="GO" id="GO:0035556">
    <property type="term" value="P:intracellular signal transduction"/>
    <property type="evidence" value="ECO:0007669"/>
    <property type="project" value="InterPro"/>
</dbReference>
<organism evidence="23 24">
    <name type="scientific">Cyprinus carpio</name>
    <name type="common">Common carp</name>
    <dbReference type="NCBI Taxonomy" id="7962"/>
    <lineage>
        <taxon>Eukaryota</taxon>
        <taxon>Metazoa</taxon>
        <taxon>Chordata</taxon>
        <taxon>Craniata</taxon>
        <taxon>Vertebrata</taxon>
        <taxon>Euteleostomi</taxon>
        <taxon>Actinopterygii</taxon>
        <taxon>Neopterygii</taxon>
        <taxon>Teleostei</taxon>
        <taxon>Ostariophysi</taxon>
        <taxon>Cypriniformes</taxon>
        <taxon>Cyprinidae</taxon>
        <taxon>Cyprininae</taxon>
        <taxon>Cyprinus</taxon>
    </lineage>
</organism>
<evidence type="ECO:0000259" key="20">
    <source>
        <dbReference type="PROSITE" id="PS50004"/>
    </source>
</evidence>
<evidence type="ECO:0000259" key="22">
    <source>
        <dbReference type="PROSITE" id="PS50222"/>
    </source>
</evidence>
<evidence type="ECO:0000256" key="19">
    <source>
        <dbReference type="SAM" id="MobiDB-lite"/>
    </source>
</evidence>
<dbReference type="FunFam" id="2.60.40.150:FF:000058">
    <property type="entry name" value="Phosphoinositide phospholipase C"/>
    <property type="match status" value="1"/>
</dbReference>
<dbReference type="GO" id="GO:0016042">
    <property type="term" value="P:lipid catabolic process"/>
    <property type="evidence" value="ECO:0007669"/>
    <property type="project" value="UniProtKB-KW"/>
</dbReference>